<protein>
    <submittedName>
        <fullName evidence="1">Uncharacterized protein</fullName>
    </submittedName>
</protein>
<comment type="caution">
    <text evidence="1">The sequence shown here is derived from an EMBL/GenBank/DDBJ whole genome shotgun (WGS) entry which is preliminary data.</text>
</comment>
<reference evidence="1 2" key="1">
    <citation type="journal article" date="2014" name="Agronomy (Basel)">
        <title>A Draft Genome Sequence for Ensete ventricosum, the Drought-Tolerant Tree Against Hunger.</title>
        <authorList>
            <person name="Harrison J."/>
            <person name="Moore K.A."/>
            <person name="Paszkiewicz K."/>
            <person name="Jones T."/>
            <person name="Grant M."/>
            <person name="Ambacheew D."/>
            <person name="Muzemil S."/>
            <person name="Studholme D.J."/>
        </authorList>
    </citation>
    <scope>NUCLEOTIDE SEQUENCE [LARGE SCALE GENOMIC DNA]</scope>
</reference>
<evidence type="ECO:0000313" key="2">
    <source>
        <dbReference type="Proteomes" id="UP000287651"/>
    </source>
</evidence>
<dbReference type="EMBL" id="AMZH03001457">
    <property type="protein sequence ID" value="RRT79232.1"/>
    <property type="molecule type" value="Genomic_DNA"/>
</dbReference>
<proteinExistence type="predicted"/>
<sequence length="69" mass="7177">MGATMVGLKRVMTAKSAIRLVVVGTTMDNGGAPEAVAKVKERQDAKNAALISYDRTLQDSNIVLTSVGG</sequence>
<dbReference type="AlphaFoldDB" id="A0A427ASJ6"/>
<gene>
    <name evidence="1" type="ORF">B296_00004766</name>
</gene>
<dbReference type="Proteomes" id="UP000287651">
    <property type="component" value="Unassembled WGS sequence"/>
</dbReference>
<name>A0A427ASJ6_ENSVE</name>
<accession>A0A427ASJ6</accession>
<organism evidence="1 2">
    <name type="scientific">Ensete ventricosum</name>
    <name type="common">Abyssinian banana</name>
    <name type="synonym">Musa ensete</name>
    <dbReference type="NCBI Taxonomy" id="4639"/>
    <lineage>
        <taxon>Eukaryota</taxon>
        <taxon>Viridiplantae</taxon>
        <taxon>Streptophyta</taxon>
        <taxon>Embryophyta</taxon>
        <taxon>Tracheophyta</taxon>
        <taxon>Spermatophyta</taxon>
        <taxon>Magnoliopsida</taxon>
        <taxon>Liliopsida</taxon>
        <taxon>Zingiberales</taxon>
        <taxon>Musaceae</taxon>
        <taxon>Ensete</taxon>
    </lineage>
</organism>
<evidence type="ECO:0000313" key="1">
    <source>
        <dbReference type="EMBL" id="RRT79232.1"/>
    </source>
</evidence>